<dbReference type="PROSITE" id="PS50110">
    <property type="entry name" value="RESPONSE_REGULATORY"/>
    <property type="match status" value="1"/>
</dbReference>
<dbReference type="AlphaFoldDB" id="A0A1M7ZUR9"/>
<feature type="modified residue" description="4-aspartylphosphate" evidence="6">
    <location>
        <position position="54"/>
    </location>
</feature>
<evidence type="ECO:0000256" key="4">
    <source>
        <dbReference type="ARBA" id="ARBA00023125"/>
    </source>
</evidence>
<keyword evidence="5" id="KW-0804">Transcription</keyword>
<dbReference type="InterPro" id="IPR002197">
    <property type="entry name" value="HTH_Fis"/>
</dbReference>
<dbReference type="InterPro" id="IPR009057">
    <property type="entry name" value="Homeodomain-like_sf"/>
</dbReference>
<dbReference type="InterPro" id="IPR003593">
    <property type="entry name" value="AAA+_ATPase"/>
</dbReference>
<dbReference type="SMART" id="SM00382">
    <property type="entry name" value="AAA"/>
    <property type="match status" value="1"/>
</dbReference>
<dbReference type="Gene3D" id="3.40.50.300">
    <property type="entry name" value="P-loop containing nucleotide triphosphate hydrolases"/>
    <property type="match status" value="1"/>
</dbReference>
<evidence type="ECO:0000256" key="6">
    <source>
        <dbReference type="PROSITE-ProRule" id="PRU00169"/>
    </source>
</evidence>
<feature type="domain" description="Sigma-54 factor interaction" evidence="7">
    <location>
        <begin position="144"/>
        <end position="373"/>
    </location>
</feature>
<dbReference type="SUPFAM" id="SSF52172">
    <property type="entry name" value="CheY-like"/>
    <property type="match status" value="1"/>
</dbReference>
<dbReference type="PANTHER" id="PTHR32071:SF81">
    <property type="entry name" value="PROPIONATE CATABOLISM OPERON REGULATORY PROTEIN"/>
    <property type="match status" value="1"/>
</dbReference>
<dbReference type="InterPro" id="IPR058031">
    <property type="entry name" value="AAA_lid_NorR"/>
</dbReference>
<dbReference type="Proteomes" id="UP000184611">
    <property type="component" value="Unassembled WGS sequence"/>
</dbReference>
<dbReference type="InterPro" id="IPR025662">
    <property type="entry name" value="Sigma_54_int_dom_ATP-bd_1"/>
</dbReference>
<dbReference type="Gene3D" id="1.10.10.60">
    <property type="entry name" value="Homeodomain-like"/>
    <property type="match status" value="1"/>
</dbReference>
<feature type="domain" description="Response regulatory" evidence="8">
    <location>
        <begin position="5"/>
        <end position="119"/>
    </location>
</feature>
<dbReference type="InterPro" id="IPR025944">
    <property type="entry name" value="Sigma_54_int_dom_CS"/>
</dbReference>
<evidence type="ECO:0000256" key="3">
    <source>
        <dbReference type="ARBA" id="ARBA00023015"/>
    </source>
</evidence>
<organism evidence="9 10">
    <name type="scientific">Flavobacterium cucumis</name>
    <dbReference type="NCBI Taxonomy" id="416016"/>
    <lineage>
        <taxon>Bacteria</taxon>
        <taxon>Pseudomonadati</taxon>
        <taxon>Bacteroidota</taxon>
        <taxon>Flavobacteriia</taxon>
        <taxon>Flavobacteriales</taxon>
        <taxon>Flavobacteriaceae</taxon>
        <taxon>Flavobacterium</taxon>
    </lineage>
</organism>
<dbReference type="STRING" id="416016.SAMN05443547_0887"/>
<evidence type="ECO:0000313" key="9">
    <source>
        <dbReference type="EMBL" id="SHO72553.1"/>
    </source>
</evidence>
<dbReference type="Pfam" id="PF25601">
    <property type="entry name" value="AAA_lid_14"/>
    <property type="match status" value="1"/>
</dbReference>
<dbReference type="GO" id="GO:0006355">
    <property type="term" value="P:regulation of DNA-templated transcription"/>
    <property type="evidence" value="ECO:0007669"/>
    <property type="project" value="InterPro"/>
</dbReference>
<dbReference type="InterPro" id="IPR002078">
    <property type="entry name" value="Sigma_54_int"/>
</dbReference>
<evidence type="ECO:0000259" key="7">
    <source>
        <dbReference type="PROSITE" id="PS50045"/>
    </source>
</evidence>
<dbReference type="CDD" id="cd00009">
    <property type="entry name" value="AAA"/>
    <property type="match status" value="1"/>
</dbReference>
<dbReference type="InterPro" id="IPR025943">
    <property type="entry name" value="Sigma_54_int_dom_ATP-bd_2"/>
</dbReference>
<accession>A0A1M7ZUR9</accession>
<evidence type="ECO:0000259" key="8">
    <source>
        <dbReference type="PROSITE" id="PS50110"/>
    </source>
</evidence>
<evidence type="ECO:0000256" key="1">
    <source>
        <dbReference type="ARBA" id="ARBA00022741"/>
    </source>
</evidence>
<evidence type="ECO:0000256" key="2">
    <source>
        <dbReference type="ARBA" id="ARBA00022840"/>
    </source>
</evidence>
<dbReference type="CDD" id="cd00156">
    <property type="entry name" value="REC"/>
    <property type="match status" value="1"/>
</dbReference>
<dbReference type="GO" id="GO:0000160">
    <property type="term" value="P:phosphorelay signal transduction system"/>
    <property type="evidence" value="ECO:0007669"/>
    <property type="project" value="InterPro"/>
</dbReference>
<dbReference type="SUPFAM" id="SSF46689">
    <property type="entry name" value="Homeodomain-like"/>
    <property type="match status" value="1"/>
</dbReference>
<dbReference type="InterPro" id="IPR027417">
    <property type="entry name" value="P-loop_NTPase"/>
</dbReference>
<dbReference type="PRINTS" id="PR01590">
    <property type="entry name" value="HTHFIS"/>
</dbReference>
<dbReference type="Pfam" id="PF02954">
    <property type="entry name" value="HTH_8"/>
    <property type="match status" value="1"/>
</dbReference>
<keyword evidence="1" id="KW-0547">Nucleotide-binding</keyword>
<gene>
    <name evidence="9" type="ORF">SAMN05443547_0887</name>
</gene>
<name>A0A1M7ZUR9_9FLAO</name>
<dbReference type="Gene3D" id="1.10.8.60">
    <property type="match status" value="1"/>
</dbReference>
<dbReference type="Pfam" id="PF00158">
    <property type="entry name" value="Sigma54_activat"/>
    <property type="match status" value="1"/>
</dbReference>
<dbReference type="Pfam" id="PF00072">
    <property type="entry name" value="Response_reg"/>
    <property type="match status" value="1"/>
</dbReference>
<protein>
    <submittedName>
        <fullName evidence="9">Two-component system, NtrC family, response regulator HydG</fullName>
    </submittedName>
</protein>
<dbReference type="SMART" id="SM00448">
    <property type="entry name" value="REC"/>
    <property type="match status" value="1"/>
</dbReference>
<dbReference type="Gene3D" id="3.40.50.2300">
    <property type="match status" value="1"/>
</dbReference>
<dbReference type="InterPro" id="IPR011006">
    <property type="entry name" value="CheY-like_superfamily"/>
</dbReference>
<dbReference type="SUPFAM" id="SSF52540">
    <property type="entry name" value="P-loop containing nucleoside triphosphate hydrolases"/>
    <property type="match status" value="1"/>
</dbReference>
<dbReference type="OrthoDB" id="5401077at2"/>
<dbReference type="PROSITE" id="PS00676">
    <property type="entry name" value="SIGMA54_INTERACT_2"/>
    <property type="match status" value="1"/>
</dbReference>
<dbReference type="PANTHER" id="PTHR32071">
    <property type="entry name" value="TRANSCRIPTIONAL REGULATORY PROTEIN"/>
    <property type="match status" value="1"/>
</dbReference>
<keyword evidence="2" id="KW-0067">ATP-binding</keyword>
<evidence type="ECO:0000313" key="10">
    <source>
        <dbReference type="Proteomes" id="UP000184611"/>
    </source>
</evidence>
<evidence type="ECO:0000256" key="5">
    <source>
        <dbReference type="ARBA" id="ARBA00023163"/>
    </source>
</evidence>
<dbReference type="PROSITE" id="PS50045">
    <property type="entry name" value="SIGMA54_INTERACT_4"/>
    <property type="match status" value="1"/>
</dbReference>
<sequence>MGNATILLIEDDNAFNNMLAQFLKRNDYIVHQAYSAKEGITILDEKRVDIIISDLRLPDKDGISLLKEIRTNGSTTAFILMTAYADVQTAVKAMKMGAADYISKPFVPEEALLVLNKIISTKKEASPSNTIKKTAKELENSNYYWGNSIASLQLKKHIELVAPTPLTLLITGESGTGKEVIAKTIHENSERKNGPFIAVDCGAIPKDIAGSEFFGHVKGSFTGAITDKMGCFEAANGGTLFLDEVGNLAYENQILLLRAIQERKIKRIGSNKETPIDVRIVSATNEDLKKAVQEGTFREDLYHRLNEFSILSPALRDRKEDLEAFALLFLKNASEQLNKDVSSMSSEVMIAFLKYHWPGNLRELQNVIKRATLLNTSNTLELESLPPELTASNTNNNNVGNLKDEAEKAAILDALNFAKGNKSRAAELLGMSRKTLYNKISQFGLDD</sequence>
<reference evidence="10" key="1">
    <citation type="submission" date="2016-12" db="EMBL/GenBank/DDBJ databases">
        <authorList>
            <person name="Varghese N."/>
            <person name="Submissions S."/>
        </authorList>
    </citation>
    <scope>NUCLEOTIDE SEQUENCE [LARGE SCALE GENOMIC DNA]</scope>
    <source>
        <strain evidence="10">DSM 18830</strain>
    </source>
</reference>
<keyword evidence="3" id="KW-0805">Transcription regulation</keyword>
<dbReference type="PROSITE" id="PS00688">
    <property type="entry name" value="SIGMA54_INTERACT_3"/>
    <property type="match status" value="1"/>
</dbReference>
<dbReference type="EMBL" id="FRYK01000001">
    <property type="protein sequence ID" value="SHO72553.1"/>
    <property type="molecule type" value="Genomic_DNA"/>
</dbReference>
<keyword evidence="10" id="KW-1185">Reference proteome</keyword>
<keyword evidence="4" id="KW-0238">DNA-binding</keyword>
<dbReference type="GO" id="GO:0043565">
    <property type="term" value="F:sequence-specific DNA binding"/>
    <property type="evidence" value="ECO:0007669"/>
    <property type="project" value="InterPro"/>
</dbReference>
<dbReference type="PROSITE" id="PS00675">
    <property type="entry name" value="SIGMA54_INTERACT_1"/>
    <property type="match status" value="1"/>
</dbReference>
<dbReference type="InterPro" id="IPR001789">
    <property type="entry name" value="Sig_transdc_resp-reg_receiver"/>
</dbReference>
<dbReference type="GO" id="GO:0005524">
    <property type="term" value="F:ATP binding"/>
    <property type="evidence" value="ECO:0007669"/>
    <property type="project" value="UniProtKB-KW"/>
</dbReference>
<dbReference type="FunFam" id="3.40.50.300:FF:000006">
    <property type="entry name" value="DNA-binding transcriptional regulator NtrC"/>
    <property type="match status" value="1"/>
</dbReference>
<proteinExistence type="predicted"/>
<keyword evidence="6" id="KW-0597">Phosphoprotein</keyword>